<feature type="domain" description="T-SNARE coiled-coil homology" evidence="8">
    <location>
        <begin position="23"/>
        <end position="85"/>
    </location>
</feature>
<dbReference type="Proteomes" id="UP000272942">
    <property type="component" value="Unassembled WGS sequence"/>
</dbReference>
<keyword evidence="6" id="KW-0819">tRNA processing</keyword>
<dbReference type="GO" id="GO:0043527">
    <property type="term" value="C:tRNA methyltransferase complex"/>
    <property type="evidence" value="ECO:0007669"/>
    <property type="project" value="TreeGrafter"/>
</dbReference>
<dbReference type="PROSITE" id="PS50192">
    <property type="entry name" value="T_SNARE"/>
    <property type="match status" value="1"/>
</dbReference>
<dbReference type="EC" id="2.1.1.33" evidence="2"/>
<dbReference type="InterPro" id="IPR029063">
    <property type="entry name" value="SAM-dependent_MTases_sf"/>
</dbReference>
<dbReference type="SUPFAM" id="SSF47661">
    <property type="entry name" value="t-snare proteins"/>
    <property type="match status" value="1"/>
</dbReference>
<dbReference type="GO" id="GO:0016192">
    <property type="term" value="P:vesicle-mediated transport"/>
    <property type="evidence" value="ECO:0007669"/>
    <property type="project" value="InterPro"/>
</dbReference>
<accession>A0A183AQK4</accession>
<dbReference type="InterPro" id="IPR000727">
    <property type="entry name" value="T_SNARE_dom"/>
</dbReference>
<evidence type="ECO:0000256" key="5">
    <source>
        <dbReference type="ARBA" id="ARBA00022691"/>
    </source>
</evidence>
<keyword evidence="3" id="KW-0489">Methyltransferase</keyword>
<dbReference type="SMART" id="SM00397">
    <property type="entry name" value="t_SNARE"/>
    <property type="match status" value="1"/>
</dbReference>
<dbReference type="PANTHER" id="PTHR23417">
    <property type="entry name" value="3-DEOXY-D-MANNO-OCTULOSONIC-ACID TRANSFERASE/TRNA GUANINE-N 7 - -METHYLTRANSFERASE"/>
    <property type="match status" value="1"/>
</dbReference>
<evidence type="ECO:0000256" key="3">
    <source>
        <dbReference type="ARBA" id="ARBA00022603"/>
    </source>
</evidence>
<dbReference type="PROSITE" id="PS51625">
    <property type="entry name" value="SAM_MT_TRMB"/>
    <property type="match status" value="1"/>
</dbReference>
<keyword evidence="4" id="KW-0808">Transferase</keyword>
<evidence type="ECO:0000313" key="11">
    <source>
        <dbReference type="WBParaSite" id="ECPE_0000926701-mRNA-1"/>
    </source>
</evidence>
<dbReference type="OrthoDB" id="47276at2759"/>
<reference evidence="9 10" key="2">
    <citation type="submission" date="2018-11" db="EMBL/GenBank/DDBJ databases">
        <authorList>
            <consortium name="Pathogen Informatics"/>
        </authorList>
    </citation>
    <scope>NUCLEOTIDE SEQUENCE [LARGE SCALE GENOMIC DNA]</scope>
    <source>
        <strain evidence="9 10">Egypt</strain>
    </source>
</reference>
<evidence type="ECO:0000259" key="8">
    <source>
        <dbReference type="PROSITE" id="PS50192"/>
    </source>
</evidence>
<gene>
    <name evidence="9" type="ORF">ECPE_LOCUS9241</name>
</gene>
<comment type="catalytic activity">
    <reaction evidence="1">
        <text>guanosine(46) in tRNA + S-adenosyl-L-methionine = N(7)-methylguanosine(46) in tRNA + S-adenosyl-L-homocysteine</text>
        <dbReference type="Rhea" id="RHEA:42708"/>
        <dbReference type="Rhea" id="RHEA-COMP:10188"/>
        <dbReference type="Rhea" id="RHEA-COMP:10189"/>
        <dbReference type="ChEBI" id="CHEBI:57856"/>
        <dbReference type="ChEBI" id="CHEBI:59789"/>
        <dbReference type="ChEBI" id="CHEBI:74269"/>
        <dbReference type="ChEBI" id="CHEBI:74480"/>
        <dbReference type="EC" id="2.1.1.33"/>
    </reaction>
</comment>
<feature type="region of interest" description="Disordered" evidence="7">
    <location>
        <begin position="71"/>
        <end position="97"/>
    </location>
</feature>
<evidence type="ECO:0000256" key="2">
    <source>
        <dbReference type="ARBA" id="ARBA00011977"/>
    </source>
</evidence>
<evidence type="ECO:0000256" key="4">
    <source>
        <dbReference type="ARBA" id="ARBA00022679"/>
    </source>
</evidence>
<dbReference type="Pfam" id="PF02390">
    <property type="entry name" value="Methyltransf_4"/>
    <property type="match status" value="1"/>
</dbReference>
<name>A0A183AQK4_9TREM</name>
<dbReference type="GO" id="GO:0008176">
    <property type="term" value="F:tRNA (guanine(46)-N7)-methyltransferase activity"/>
    <property type="evidence" value="ECO:0007669"/>
    <property type="project" value="UniProtKB-EC"/>
</dbReference>
<organism evidence="11">
    <name type="scientific">Echinostoma caproni</name>
    <dbReference type="NCBI Taxonomy" id="27848"/>
    <lineage>
        <taxon>Eukaryota</taxon>
        <taxon>Metazoa</taxon>
        <taxon>Spiralia</taxon>
        <taxon>Lophotrochozoa</taxon>
        <taxon>Platyhelminthes</taxon>
        <taxon>Trematoda</taxon>
        <taxon>Digenea</taxon>
        <taxon>Plagiorchiida</taxon>
        <taxon>Echinostomata</taxon>
        <taxon>Echinostomatoidea</taxon>
        <taxon>Echinostomatidae</taxon>
        <taxon>Echinostoma</taxon>
    </lineage>
</organism>
<evidence type="ECO:0000313" key="9">
    <source>
        <dbReference type="EMBL" id="VDP85038.1"/>
    </source>
</evidence>
<keyword evidence="5" id="KW-0949">S-adenosyl-L-methionine</keyword>
<protein>
    <recommendedName>
        <fullName evidence="2">tRNA (guanine(46)-N(7))-methyltransferase</fullName>
        <ecNumber evidence="2">2.1.1.33</ecNumber>
    </recommendedName>
</protein>
<reference evidence="11" key="1">
    <citation type="submission" date="2016-06" db="UniProtKB">
        <authorList>
            <consortium name="WormBaseParasite"/>
        </authorList>
    </citation>
    <scope>IDENTIFICATION</scope>
</reference>
<dbReference type="InterPro" id="IPR010989">
    <property type="entry name" value="SNARE"/>
</dbReference>
<proteinExistence type="predicted"/>
<dbReference type="EMBL" id="UZAN01047114">
    <property type="protein sequence ID" value="VDP85038.1"/>
    <property type="molecule type" value="Genomic_DNA"/>
</dbReference>
<evidence type="ECO:0000256" key="7">
    <source>
        <dbReference type="SAM" id="MobiDB-lite"/>
    </source>
</evidence>
<evidence type="ECO:0000256" key="6">
    <source>
        <dbReference type="ARBA" id="ARBA00022694"/>
    </source>
</evidence>
<dbReference type="PANTHER" id="PTHR23417:SF16">
    <property type="entry name" value="TRNA (GUANINE-N(7)-)-METHYLTRANSFERASE"/>
    <property type="match status" value="1"/>
</dbReference>
<dbReference type="AlphaFoldDB" id="A0A183AQK4"/>
<dbReference type="SUPFAM" id="SSF53335">
    <property type="entry name" value="S-adenosyl-L-methionine-dependent methyltransferases"/>
    <property type="match status" value="1"/>
</dbReference>
<dbReference type="Gene3D" id="1.20.58.70">
    <property type="match status" value="1"/>
</dbReference>
<feature type="compositionally biased region" description="Polar residues" evidence="7">
    <location>
        <begin position="82"/>
        <end position="97"/>
    </location>
</feature>
<dbReference type="Gene3D" id="3.40.50.150">
    <property type="entry name" value="Vaccinia Virus protein VP39"/>
    <property type="match status" value="2"/>
</dbReference>
<evidence type="ECO:0000256" key="1">
    <source>
        <dbReference type="ARBA" id="ARBA00000142"/>
    </source>
</evidence>
<dbReference type="InterPro" id="IPR003358">
    <property type="entry name" value="tRNA_(Gua-N-7)_MeTrfase_Trmb"/>
</dbReference>
<dbReference type="GO" id="GO:0016020">
    <property type="term" value="C:membrane"/>
    <property type="evidence" value="ECO:0007669"/>
    <property type="project" value="InterPro"/>
</dbReference>
<evidence type="ECO:0000313" key="10">
    <source>
        <dbReference type="Proteomes" id="UP000272942"/>
    </source>
</evidence>
<dbReference type="WBParaSite" id="ECPE_0000926701-mRNA-1">
    <property type="protein sequence ID" value="ECPE_0000926701-mRNA-1"/>
    <property type="gene ID" value="ECPE_0000926701"/>
</dbReference>
<keyword evidence="10" id="KW-1185">Reference proteome</keyword>
<sequence length="305" mass="34486">MSSSPQDPQQPHMQQQLQLPILDQEVRQRDAAMRRVESTIVQLGEIYQQFSSLVREQGDLVTRIDSQTEEAELNMSKRAAENTPSLPETDKSNSTVSTGIPIKRYYRQRAHCNPWSDHTLDYPPRPEDMDWSTLYLPAKIPDLSGDCVNQDSSKCDDPAAAVVRFVDVGCGYGALLFKLALKFPHIRSLGLEIRLKVSDFVQGQLHKMFFLYPDPHFKRMKHKWRIISPTLLDVYAYVLAVGARVYAATDVPELAQWMAECMRNHPLFEPRYYLHFSPSSDGQSLTLASPSVEVTGLTPGSSSAQ</sequence>